<protein>
    <recommendedName>
        <fullName evidence="2">eRF1 domain-containing protein</fullName>
    </recommendedName>
</protein>
<dbReference type="AlphaFoldDB" id="A0AA38FG43"/>
<dbReference type="SUPFAM" id="SSF53137">
    <property type="entry name" value="Translational machinery components"/>
    <property type="match status" value="1"/>
</dbReference>
<dbReference type="GO" id="GO:0032790">
    <property type="term" value="P:ribosome disassembly"/>
    <property type="evidence" value="ECO:0007669"/>
    <property type="project" value="TreeGrafter"/>
</dbReference>
<comment type="caution">
    <text evidence="3">The sequence shown here is derived from an EMBL/GenBank/DDBJ whole genome shotgun (WGS) entry which is preliminary data.</text>
</comment>
<dbReference type="PANTHER" id="PTHR10853">
    <property type="entry name" value="PELOTA"/>
    <property type="match status" value="1"/>
</dbReference>
<dbReference type="Pfam" id="PF03464">
    <property type="entry name" value="eRF1_2"/>
    <property type="match status" value="1"/>
</dbReference>
<sequence length="646" mass="74075">MELDSRRSRPKPRHAGPQKEKEEKSFQVALAEKFEEQAQKEMDIPPEDENDKRQPAGPFVAAGNTEPRGEESKVDKSNQDIPSIKEDESLVAGPRIEDISDLLLHSLSSQRVDLHHQLDSNMGKIWCTLKGKGYSHPFWKTPSHACTRVKMKVAKDDLLPKFHGCVENRACEPWNWEKTPHKEQHEGAGLNLAAAKRRTFEGDISIMKAQRHRGIDKQALRKYIMKVRNRKTEDHGGKMFLKYCLLADLNSEVLRIVGSPWHKDVWSVIFCEGHQCLGNDEDHCIRAFSGYDDEDSNKDEIRHDGILVGAPNYNSLFKGDLHGHMSGKCRRKRSDFNSEILRFVDDKVSPRYDSLYLISPSISGSDEYEIEHDREMRMMCNMGNNGHIFIDTFAFNIRKHHWHKEGWITWLTPCMFAAIEDEVSDTWKSLMFFHIGKEIGKCTSCCPIISVINITMISSPIISRAQSLAMQLMNSLLEINIGPWVDTWEGKSAISILIFERRILDYSIVRGNHQMHKEYGVFTSEKTIARPKRVLSDTHALNKFFENVLQAVLRHSDFTIVRCMVIASPGFTKDQFYSYMLLEAERRELRSIIENKSRIVLAHASSGYKHSLGEVLDAPNVMSMIKDTKAAQEVKALKDFHEMMSN</sequence>
<dbReference type="GO" id="GO:0005737">
    <property type="term" value="C:cytoplasm"/>
    <property type="evidence" value="ECO:0007669"/>
    <property type="project" value="TreeGrafter"/>
</dbReference>
<feature type="domain" description="eRF1" evidence="2">
    <location>
        <begin position="540"/>
        <end position="627"/>
    </location>
</feature>
<name>A0AA38FG43_TAXCH</name>
<dbReference type="PANTHER" id="PTHR10853:SF0">
    <property type="entry name" value="PROTEIN PELOTA HOMOLOG"/>
    <property type="match status" value="1"/>
</dbReference>
<gene>
    <name evidence="3" type="ORF">KI387_009423</name>
</gene>
<dbReference type="GO" id="GO:0070651">
    <property type="term" value="P:nonfunctional rRNA decay"/>
    <property type="evidence" value="ECO:0007669"/>
    <property type="project" value="TreeGrafter"/>
</dbReference>
<proteinExistence type="predicted"/>
<evidence type="ECO:0000313" key="3">
    <source>
        <dbReference type="EMBL" id="KAH9305019.1"/>
    </source>
</evidence>
<dbReference type="Proteomes" id="UP000824469">
    <property type="component" value="Unassembled WGS sequence"/>
</dbReference>
<accession>A0AA38FG43</accession>
<evidence type="ECO:0000256" key="1">
    <source>
        <dbReference type="SAM" id="MobiDB-lite"/>
    </source>
</evidence>
<feature type="compositionally biased region" description="Basic and acidic residues" evidence="1">
    <location>
        <begin position="32"/>
        <end position="43"/>
    </location>
</feature>
<feature type="region of interest" description="Disordered" evidence="1">
    <location>
        <begin position="1"/>
        <end position="79"/>
    </location>
</feature>
<organism evidence="3 4">
    <name type="scientific">Taxus chinensis</name>
    <name type="common">Chinese yew</name>
    <name type="synonym">Taxus wallichiana var. chinensis</name>
    <dbReference type="NCBI Taxonomy" id="29808"/>
    <lineage>
        <taxon>Eukaryota</taxon>
        <taxon>Viridiplantae</taxon>
        <taxon>Streptophyta</taxon>
        <taxon>Embryophyta</taxon>
        <taxon>Tracheophyta</taxon>
        <taxon>Spermatophyta</taxon>
        <taxon>Pinopsida</taxon>
        <taxon>Pinidae</taxon>
        <taxon>Conifers II</taxon>
        <taxon>Cupressales</taxon>
        <taxon>Taxaceae</taxon>
        <taxon>Taxus</taxon>
    </lineage>
</organism>
<keyword evidence="4" id="KW-1185">Reference proteome</keyword>
<feature type="compositionally biased region" description="Basic and acidic residues" evidence="1">
    <location>
        <begin position="67"/>
        <end position="79"/>
    </location>
</feature>
<feature type="non-terminal residue" evidence="3">
    <location>
        <position position="646"/>
    </location>
</feature>
<dbReference type="GO" id="GO:0070481">
    <property type="term" value="P:nuclear-transcribed mRNA catabolic process, non-stop decay"/>
    <property type="evidence" value="ECO:0007669"/>
    <property type="project" value="InterPro"/>
</dbReference>
<dbReference type="Gene3D" id="3.30.420.60">
    <property type="entry name" value="eRF1 domain 2"/>
    <property type="match status" value="1"/>
</dbReference>
<reference evidence="3 4" key="1">
    <citation type="journal article" date="2021" name="Nat. Plants">
        <title>The Taxus genome provides insights into paclitaxel biosynthesis.</title>
        <authorList>
            <person name="Xiong X."/>
            <person name="Gou J."/>
            <person name="Liao Q."/>
            <person name="Li Y."/>
            <person name="Zhou Q."/>
            <person name="Bi G."/>
            <person name="Li C."/>
            <person name="Du R."/>
            <person name="Wang X."/>
            <person name="Sun T."/>
            <person name="Guo L."/>
            <person name="Liang H."/>
            <person name="Lu P."/>
            <person name="Wu Y."/>
            <person name="Zhang Z."/>
            <person name="Ro D.K."/>
            <person name="Shang Y."/>
            <person name="Huang S."/>
            <person name="Yan J."/>
        </authorList>
    </citation>
    <scope>NUCLEOTIDE SEQUENCE [LARGE SCALE GENOMIC DNA]</scope>
    <source>
        <strain evidence="3">Ta-2019</strain>
    </source>
</reference>
<dbReference type="InterPro" id="IPR005141">
    <property type="entry name" value="eRF1_2"/>
</dbReference>
<evidence type="ECO:0000313" key="4">
    <source>
        <dbReference type="Proteomes" id="UP000824469"/>
    </source>
</evidence>
<dbReference type="GO" id="GO:0070966">
    <property type="term" value="P:nuclear-transcribed mRNA catabolic process, no-go decay"/>
    <property type="evidence" value="ECO:0007669"/>
    <property type="project" value="InterPro"/>
</dbReference>
<dbReference type="EMBL" id="JAHRHJ020000008">
    <property type="protein sequence ID" value="KAH9305019.1"/>
    <property type="molecule type" value="Genomic_DNA"/>
</dbReference>
<dbReference type="InterPro" id="IPR004405">
    <property type="entry name" value="TF_pelota"/>
</dbReference>
<dbReference type="InterPro" id="IPR042226">
    <property type="entry name" value="eFR1_2_sf"/>
</dbReference>
<evidence type="ECO:0000259" key="2">
    <source>
        <dbReference type="Pfam" id="PF03464"/>
    </source>
</evidence>
<dbReference type="GO" id="GO:0071025">
    <property type="term" value="P:RNA surveillance"/>
    <property type="evidence" value="ECO:0007669"/>
    <property type="project" value="InterPro"/>
</dbReference>